<dbReference type="AlphaFoldDB" id="F8KSK1"/>
<dbReference type="Proteomes" id="UP000008387">
    <property type="component" value="Chromosome"/>
</dbReference>
<dbReference type="eggNOG" id="COG0767">
    <property type="taxonomic scope" value="Bacteria"/>
</dbReference>
<dbReference type="EMBL" id="FR871757">
    <property type="protein sequence ID" value="CCB79770.1"/>
    <property type="molecule type" value="Genomic_DNA"/>
</dbReference>
<gene>
    <name evidence="2" type="ordered locus">HBZC1_07840</name>
</gene>
<dbReference type="HOGENOM" id="CLU_045686_0_0_7"/>
<dbReference type="Pfam" id="PF02405">
    <property type="entry name" value="MlaE"/>
    <property type="match status" value="1"/>
</dbReference>
<feature type="transmembrane region" description="Helical" evidence="1">
    <location>
        <begin position="182"/>
        <end position="203"/>
    </location>
</feature>
<dbReference type="GO" id="GO:0005548">
    <property type="term" value="F:phospholipid transporter activity"/>
    <property type="evidence" value="ECO:0007669"/>
    <property type="project" value="TreeGrafter"/>
</dbReference>
<feature type="transmembrane region" description="Helical" evidence="1">
    <location>
        <begin position="138"/>
        <end position="161"/>
    </location>
</feature>
<accession>F8KSK1</accession>
<proteinExistence type="inferred from homology"/>
<dbReference type="InterPro" id="IPR003453">
    <property type="entry name" value="ABC_MlaE_roteobac"/>
</dbReference>
<keyword evidence="1" id="KW-0812">Transmembrane</keyword>
<sequence length="388" mass="43184">MWWCDVEFFAFERGFLVSKKRSLDAYVQAGTLVLQGNWDFRVPSSALSHLKSVLENAPSIQAIDFKGVDSVDFVFLMLLYDLLGHKKPKFLNANAYIARVLEVVENWIREDPSILKQEHAMRTFKNPLEKLGRGVASFYGTLLNTFNFCGMVVYYLGLVLIRPKTLCLAPLAHHINESGFKVLPVSILTVFVVGFAIALQGAVELQQMGFPMMSIEMTAKLALREMGPFILALVVAGRSASSFTAQIGVMKITEELDAMKTMGLNPFQFLVLPRVLALVIAMPLLVFIADTFALLGAMLAIKFQLNVGFTHYVARLHENVGMSHFFVGMVKAPFWGFAIALVGCMRGFEVKGDTESIGRLTTISVVNALFWIIFLDALFSVIFSKLNI</sequence>
<evidence type="ECO:0000256" key="1">
    <source>
        <dbReference type="RuleBase" id="RU362044"/>
    </source>
</evidence>
<keyword evidence="3" id="KW-1185">Reference proteome</keyword>
<dbReference type="InterPro" id="IPR030802">
    <property type="entry name" value="Permease_MalE"/>
</dbReference>
<dbReference type="NCBIfam" id="TIGR00056">
    <property type="entry name" value="MlaE family lipid ABC transporter permease subunit"/>
    <property type="match status" value="1"/>
</dbReference>
<name>F8KSK1_HELBC</name>
<dbReference type="KEGG" id="hbi:HBZC1_07840"/>
<feature type="transmembrane region" description="Helical" evidence="1">
    <location>
        <begin position="271"/>
        <end position="301"/>
    </location>
</feature>
<evidence type="ECO:0000313" key="2">
    <source>
        <dbReference type="EMBL" id="CCB79770.1"/>
    </source>
</evidence>
<reference evidence="2 3" key="1">
    <citation type="journal article" date="2011" name="J. Bacteriol.">
        <title>Genome sequence of Helicobacter bizzozeronii strain CIII-1, an isolate from human gastric mucosa.</title>
        <authorList>
            <person name="Schott T."/>
            <person name="Rossi M."/>
            <person name="Hanninen M.L."/>
        </authorList>
    </citation>
    <scope>NUCLEOTIDE SEQUENCE [LARGE SCALE GENOMIC DNA]</scope>
    <source>
        <strain evidence="2 3">CIII-1</strain>
    </source>
</reference>
<keyword evidence="1" id="KW-0472">Membrane</keyword>
<evidence type="ECO:0000313" key="3">
    <source>
        <dbReference type="Proteomes" id="UP000008387"/>
    </source>
</evidence>
<dbReference type="PANTHER" id="PTHR30188">
    <property type="entry name" value="ABC TRANSPORTER PERMEASE PROTEIN-RELATED"/>
    <property type="match status" value="1"/>
</dbReference>
<protein>
    <submittedName>
        <fullName evidence="2">ABC-type transport system involved in resistance to organic solvents, permease component</fullName>
    </submittedName>
</protein>
<comment type="similarity">
    <text evidence="1">Belongs to the MlaE permease family.</text>
</comment>
<feature type="transmembrane region" description="Helical" evidence="1">
    <location>
        <begin position="321"/>
        <end position="348"/>
    </location>
</feature>
<dbReference type="GO" id="GO:0043190">
    <property type="term" value="C:ATP-binding cassette (ABC) transporter complex"/>
    <property type="evidence" value="ECO:0007669"/>
    <property type="project" value="InterPro"/>
</dbReference>
<dbReference type="PANTHER" id="PTHR30188:SF3">
    <property type="entry name" value="ABC TRANSPORTER PERMEASE"/>
    <property type="match status" value="1"/>
</dbReference>
<keyword evidence="1" id="KW-1133">Transmembrane helix</keyword>
<organism evidence="2 3">
    <name type="scientific">Helicobacter bizzozeronii (strain CIII-1)</name>
    <dbReference type="NCBI Taxonomy" id="1002804"/>
    <lineage>
        <taxon>Bacteria</taxon>
        <taxon>Pseudomonadati</taxon>
        <taxon>Campylobacterota</taxon>
        <taxon>Epsilonproteobacteria</taxon>
        <taxon>Campylobacterales</taxon>
        <taxon>Helicobacteraceae</taxon>
        <taxon>Helicobacter</taxon>
    </lineage>
</organism>
<feature type="transmembrane region" description="Helical" evidence="1">
    <location>
        <begin position="360"/>
        <end position="383"/>
    </location>
</feature>
<dbReference type="STRING" id="1002804.HBZC1_07840"/>